<accession>A0ABD2Y6Q1</accession>
<dbReference type="Proteomes" id="UP001630127">
    <property type="component" value="Unassembled WGS sequence"/>
</dbReference>
<gene>
    <name evidence="1" type="ORF">ACH5RR_037622</name>
</gene>
<organism evidence="1 2">
    <name type="scientific">Cinchona calisaya</name>
    <dbReference type="NCBI Taxonomy" id="153742"/>
    <lineage>
        <taxon>Eukaryota</taxon>
        <taxon>Viridiplantae</taxon>
        <taxon>Streptophyta</taxon>
        <taxon>Embryophyta</taxon>
        <taxon>Tracheophyta</taxon>
        <taxon>Spermatophyta</taxon>
        <taxon>Magnoliopsida</taxon>
        <taxon>eudicotyledons</taxon>
        <taxon>Gunneridae</taxon>
        <taxon>Pentapetalae</taxon>
        <taxon>asterids</taxon>
        <taxon>lamiids</taxon>
        <taxon>Gentianales</taxon>
        <taxon>Rubiaceae</taxon>
        <taxon>Cinchonoideae</taxon>
        <taxon>Cinchoneae</taxon>
        <taxon>Cinchona</taxon>
    </lineage>
</organism>
<keyword evidence="2" id="KW-1185">Reference proteome</keyword>
<evidence type="ECO:0008006" key="3">
    <source>
        <dbReference type="Google" id="ProtNLM"/>
    </source>
</evidence>
<name>A0ABD2Y6Q1_9GENT</name>
<evidence type="ECO:0000313" key="1">
    <source>
        <dbReference type="EMBL" id="KAL3503173.1"/>
    </source>
</evidence>
<proteinExistence type="predicted"/>
<evidence type="ECO:0000313" key="2">
    <source>
        <dbReference type="Proteomes" id="UP001630127"/>
    </source>
</evidence>
<protein>
    <recommendedName>
        <fullName evidence="3">Secreted protein</fullName>
    </recommendedName>
</protein>
<dbReference type="EMBL" id="JBJUIK010000015">
    <property type="protein sequence ID" value="KAL3503173.1"/>
    <property type="molecule type" value="Genomic_DNA"/>
</dbReference>
<sequence length="79" mass="8325">MAPVRRTLVAVWIGVGSSSVAKMEGVEDGISMGPSSSAVVVLAAMGSSGTWANHAVPVVVVRWLWAEIEWETLVHSSFS</sequence>
<dbReference type="AlphaFoldDB" id="A0ABD2Y6Q1"/>
<comment type="caution">
    <text evidence="1">The sequence shown here is derived from an EMBL/GenBank/DDBJ whole genome shotgun (WGS) entry which is preliminary data.</text>
</comment>
<reference evidence="1 2" key="1">
    <citation type="submission" date="2024-11" db="EMBL/GenBank/DDBJ databases">
        <title>A near-complete genome assembly of Cinchona calisaya.</title>
        <authorList>
            <person name="Lian D.C."/>
            <person name="Zhao X.W."/>
            <person name="Wei L."/>
        </authorList>
    </citation>
    <scope>NUCLEOTIDE SEQUENCE [LARGE SCALE GENOMIC DNA]</scope>
    <source>
        <tissue evidence="1">Nenye</tissue>
    </source>
</reference>